<dbReference type="Proteomes" id="UP000247540">
    <property type="component" value="Unassembled WGS sequence"/>
</dbReference>
<feature type="region of interest" description="Disordered" evidence="1">
    <location>
        <begin position="54"/>
        <end position="103"/>
    </location>
</feature>
<reference evidence="2 3" key="1">
    <citation type="submission" date="2018-06" db="EMBL/GenBank/DDBJ databases">
        <title>Genomic Encyclopedia of Type Strains, Phase III (KMG-III): the genomes of soil and plant-associated and newly described type strains.</title>
        <authorList>
            <person name="Whitman W."/>
        </authorList>
    </citation>
    <scope>NUCLEOTIDE SEQUENCE [LARGE SCALE GENOMIC DNA]</scope>
    <source>
        <strain evidence="2 3">CECT 7646</strain>
    </source>
</reference>
<feature type="region of interest" description="Disordered" evidence="1">
    <location>
        <begin position="1"/>
        <end position="25"/>
    </location>
</feature>
<organism evidence="2 3">
    <name type="scientific">Xylophilus ampelinus</name>
    <dbReference type="NCBI Taxonomy" id="54067"/>
    <lineage>
        <taxon>Bacteria</taxon>
        <taxon>Pseudomonadati</taxon>
        <taxon>Pseudomonadota</taxon>
        <taxon>Betaproteobacteria</taxon>
        <taxon>Burkholderiales</taxon>
        <taxon>Xylophilus</taxon>
    </lineage>
</organism>
<dbReference type="AlphaFoldDB" id="A0A318SD98"/>
<keyword evidence="3" id="KW-1185">Reference proteome</keyword>
<evidence type="ECO:0000313" key="2">
    <source>
        <dbReference type="EMBL" id="PYE74221.1"/>
    </source>
</evidence>
<protein>
    <submittedName>
        <fullName evidence="2">Uncharacterized protein</fullName>
    </submittedName>
</protein>
<comment type="caution">
    <text evidence="2">The sequence shown here is derived from an EMBL/GenBank/DDBJ whole genome shotgun (WGS) entry which is preliminary data.</text>
</comment>
<accession>A0A318SD98</accession>
<name>A0A318SD98_9BURK</name>
<feature type="compositionally biased region" description="Basic and acidic residues" evidence="1">
    <location>
        <begin position="1"/>
        <end position="14"/>
    </location>
</feature>
<evidence type="ECO:0000256" key="1">
    <source>
        <dbReference type="SAM" id="MobiDB-lite"/>
    </source>
</evidence>
<evidence type="ECO:0000313" key="3">
    <source>
        <dbReference type="Proteomes" id="UP000247540"/>
    </source>
</evidence>
<gene>
    <name evidence="2" type="ORF">DFQ15_12812</name>
</gene>
<sequence length="128" mass="13907">MHFDVPAKAGERPGGEAQDAPRYGYRKRTATRWPGLCPAFPKGGFRKQALAALRPLPSHEPRAAARGTHADTSLGSEKEPALCRTPARATVVRGSRAHATPTYTAGETPVQNWYRLCIRAGPPALQFF</sequence>
<proteinExistence type="predicted"/>
<dbReference type="EMBL" id="QJTC01000028">
    <property type="protein sequence ID" value="PYE74221.1"/>
    <property type="molecule type" value="Genomic_DNA"/>
</dbReference>